<dbReference type="GO" id="GO:0016491">
    <property type="term" value="F:oxidoreductase activity"/>
    <property type="evidence" value="ECO:0007669"/>
    <property type="project" value="UniProtKB-KW"/>
</dbReference>
<dbReference type="Pfam" id="PF13450">
    <property type="entry name" value="NAD_binding_8"/>
    <property type="match status" value="1"/>
</dbReference>
<keyword evidence="1" id="KW-0560">Oxidoreductase</keyword>
<dbReference type="PANTHER" id="PTHR43734">
    <property type="entry name" value="PHYTOENE DESATURASE"/>
    <property type="match status" value="1"/>
</dbReference>
<accession>A0A3G8YHV1</accession>
<reference evidence="2 3" key="1">
    <citation type="submission" date="2018-11" db="EMBL/GenBank/DDBJ databases">
        <title>Deinococcus shelandsis sp. nov., isolated from South Shetland Islands soil of Antarctica.</title>
        <authorList>
            <person name="Tian J."/>
        </authorList>
    </citation>
    <scope>NUCLEOTIDE SEQUENCE [LARGE SCALE GENOMIC DNA]</scope>
    <source>
        <strain evidence="2 3">S14-83T</strain>
    </source>
</reference>
<dbReference type="OrthoDB" id="9774675at2"/>
<keyword evidence="3" id="KW-1185">Reference proteome</keyword>
<organism evidence="2 3">
    <name type="scientific">Deinococcus psychrotolerans</name>
    <dbReference type="NCBI Taxonomy" id="2489213"/>
    <lineage>
        <taxon>Bacteria</taxon>
        <taxon>Thermotogati</taxon>
        <taxon>Deinococcota</taxon>
        <taxon>Deinococci</taxon>
        <taxon>Deinococcales</taxon>
        <taxon>Deinococcaceae</taxon>
        <taxon>Deinococcus</taxon>
    </lineage>
</organism>
<dbReference type="PANTHER" id="PTHR43734:SF7">
    <property type="entry name" value="4,4'-DIAPONEUROSPORENE OXYGENASE"/>
    <property type="match status" value="1"/>
</dbReference>
<evidence type="ECO:0000256" key="1">
    <source>
        <dbReference type="ARBA" id="ARBA00023002"/>
    </source>
</evidence>
<evidence type="ECO:0000313" key="3">
    <source>
        <dbReference type="Proteomes" id="UP000276417"/>
    </source>
</evidence>
<dbReference type="InterPro" id="IPR036188">
    <property type="entry name" value="FAD/NAD-bd_sf"/>
</dbReference>
<dbReference type="Gene3D" id="3.50.50.60">
    <property type="entry name" value="FAD/NAD(P)-binding domain"/>
    <property type="match status" value="1"/>
</dbReference>
<dbReference type="KEGG" id="dph:EHF33_05270"/>
<dbReference type="Proteomes" id="UP000276417">
    <property type="component" value="Chromosome 1"/>
</dbReference>
<gene>
    <name evidence="2" type="ORF">EHF33_05270</name>
</gene>
<sequence>MGVLGGGLAGLSLAALLAEAGHSVTVYEAGEFGGKLSRLSVGGLAFGTGPSLFTFPGVWRHYLAALNEPDSLDLQPLEGGLGLHHTPFGAVALPVPPDHPLSGEWQRYLARVGPIQAEVETLLTRPPRLNDPAFLRASARVGRVLGGHLSAESWISAQHFSPLLAHALNTHALNAGLSPKDAPALYALLPALIAAEVSRPAGGMTRLLDELLRFCRERGVTLLEQTPVIHLDAARGILKLGSGTARHDLIVSALDPARRAELSGQTSKPQARTVSGLAIYAAFAELVPLPATSIIAPSNFQTFRRAVQAQALPPDTLALVHADGRKLALLLTVPASGQALNLTQPWVRGQIERVERVLGVPNFLRKALDIQALDPVHYAALGTAGGAIYGAAYPAWRSGPFHPQPYRVSAKLWQVGTAVHPGGGIPAILGGALIVSKLIQQA</sequence>
<proteinExistence type="predicted"/>
<dbReference type="AlphaFoldDB" id="A0A3G8YHV1"/>
<dbReference type="EMBL" id="CP034183">
    <property type="protein sequence ID" value="AZI43797.1"/>
    <property type="molecule type" value="Genomic_DNA"/>
</dbReference>
<dbReference type="SUPFAM" id="SSF51905">
    <property type="entry name" value="FAD/NAD(P)-binding domain"/>
    <property type="match status" value="1"/>
</dbReference>
<protein>
    <submittedName>
        <fullName evidence="2">NAD(P)/FAD-dependent oxidoreductase</fullName>
    </submittedName>
</protein>
<name>A0A3G8YHV1_9DEIO</name>
<evidence type="ECO:0000313" key="2">
    <source>
        <dbReference type="EMBL" id="AZI43797.1"/>
    </source>
</evidence>